<dbReference type="RefSeq" id="WP_093149366.1">
    <property type="nucleotide sequence ID" value="NZ_FNBW01000004.1"/>
</dbReference>
<feature type="region of interest" description="Disordered" evidence="1">
    <location>
        <begin position="153"/>
        <end position="174"/>
    </location>
</feature>
<dbReference type="EMBL" id="FNBW01000004">
    <property type="protein sequence ID" value="SDF51849.1"/>
    <property type="molecule type" value="Genomic_DNA"/>
</dbReference>
<comment type="caution">
    <text evidence="2">The sequence shown here is derived from an EMBL/GenBank/DDBJ whole genome shotgun (WGS) entry which is preliminary data.</text>
</comment>
<evidence type="ECO:0000313" key="2">
    <source>
        <dbReference type="EMBL" id="SDF51849.1"/>
    </source>
</evidence>
<sequence>MPIVKHDCVIEDVWRPLNGRDLTEICPNESVLLSLEEWRSIGRAAAARFERIGIALAPDEAVEDIVDALPELDLVALSFPKFNDGRAFSQARLLRERLGFIGEIRATGHVIRDLFLFMQRSGFDAVAVEDTRALTPWLAARRRFTGFYQPALDHEDEPDEAPAPATAGSGSGTVGQVACGTDSVAALWAY</sequence>
<keyword evidence="3" id="KW-1185">Reference proteome</keyword>
<proteinExistence type="predicted"/>
<gene>
    <name evidence="2" type="ORF">SAMN05660686_01517</name>
</gene>
<dbReference type="Proteomes" id="UP000198615">
    <property type="component" value="Unassembled WGS sequence"/>
</dbReference>
<protein>
    <submittedName>
        <fullName evidence="2">Uncharacterized conserved protein, DUF934 family</fullName>
    </submittedName>
</protein>
<name>A0A8G2F2F6_9PROT</name>
<reference evidence="2 3" key="1">
    <citation type="submission" date="2016-10" db="EMBL/GenBank/DDBJ databases">
        <authorList>
            <person name="Varghese N."/>
            <person name="Submissions S."/>
        </authorList>
    </citation>
    <scope>NUCLEOTIDE SEQUENCE [LARGE SCALE GENOMIC DNA]</scope>
    <source>
        <strain evidence="2 3">DSM 18839</strain>
    </source>
</reference>
<dbReference type="InterPro" id="IPR008318">
    <property type="entry name" value="UCP030820"/>
</dbReference>
<dbReference type="OrthoDB" id="9800421at2"/>
<evidence type="ECO:0000313" key="3">
    <source>
        <dbReference type="Proteomes" id="UP000198615"/>
    </source>
</evidence>
<dbReference type="AlphaFoldDB" id="A0A8G2F2F6"/>
<dbReference type="Pfam" id="PF06073">
    <property type="entry name" value="DUF934"/>
    <property type="match status" value="1"/>
</dbReference>
<organism evidence="2 3">
    <name type="scientific">Thalassobaculum litoreum DSM 18839</name>
    <dbReference type="NCBI Taxonomy" id="1123362"/>
    <lineage>
        <taxon>Bacteria</taxon>
        <taxon>Pseudomonadati</taxon>
        <taxon>Pseudomonadota</taxon>
        <taxon>Alphaproteobacteria</taxon>
        <taxon>Rhodospirillales</taxon>
        <taxon>Thalassobaculaceae</taxon>
        <taxon>Thalassobaculum</taxon>
    </lineage>
</organism>
<evidence type="ECO:0000256" key="1">
    <source>
        <dbReference type="SAM" id="MobiDB-lite"/>
    </source>
</evidence>
<feature type="compositionally biased region" description="Low complexity" evidence="1">
    <location>
        <begin position="162"/>
        <end position="174"/>
    </location>
</feature>
<accession>A0A8G2F2F6</accession>